<dbReference type="Pfam" id="PF13401">
    <property type="entry name" value="AAA_22"/>
    <property type="match status" value="1"/>
</dbReference>
<dbReference type="Proteomes" id="UP000005239">
    <property type="component" value="Unassembled WGS sequence"/>
</dbReference>
<dbReference type="Gene3D" id="2.30.130.10">
    <property type="entry name" value="PUA domain"/>
    <property type="match status" value="1"/>
</dbReference>
<dbReference type="InterPro" id="IPR027417">
    <property type="entry name" value="P-loop_NTPase"/>
</dbReference>
<feature type="region of interest" description="Disordered" evidence="10">
    <location>
        <begin position="91"/>
        <end position="131"/>
    </location>
</feature>
<dbReference type="InterPro" id="IPR040598">
    <property type="entry name" value="NIP7_N"/>
</dbReference>
<evidence type="ECO:0000256" key="2">
    <source>
        <dbReference type="ARBA" id="ARBA00004604"/>
    </source>
</evidence>
<evidence type="ECO:0000256" key="8">
    <source>
        <dbReference type="ARBA" id="ARBA00022884"/>
    </source>
</evidence>
<dbReference type="CDD" id="cd21146">
    <property type="entry name" value="Nip7_N_euk"/>
    <property type="match status" value="1"/>
</dbReference>
<accession>A0A8R1Y7X3</accession>
<dbReference type="PANTHER" id="PTHR10763">
    <property type="entry name" value="CELL DIVISION CONTROL PROTEIN 6-RELATED"/>
    <property type="match status" value="1"/>
</dbReference>
<dbReference type="Gene3D" id="1.10.8.60">
    <property type="match status" value="1"/>
</dbReference>
<dbReference type="SUPFAM" id="SSF88802">
    <property type="entry name" value="Pre-PUA domain"/>
    <property type="match status" value="1"/>
</dbReference>
<dbReference type="CDD" id="cd00009">
    <property type="entry name" value="AAA"/>
    <property type="match status" value="1"/>
</dbReference>
<feature type="compositionally biased region" description="Low complexity" evidence="10">
    <location>
        <begin position="97"/>
        <end position="109"/>
    </location>
</feature>
<evidence type="ECO:0000256" key="5">
    <source>
        <dbReference type="ARBA" id="ARBA00018162"/>
    </source>
</evidence>
<keyword evidence="8" id="KW-0694">RNA-binding</keyword>
<comment type="similarity">
    <text evidence="4">Belongs to the NIP7 family.</text>
</comment>
<dbReference type="InterPro" id="IPR055359">
    <property type="entry name" value="Nip7_N_euk"/>
</dbReference>
<dbReference type="InterPro" id="IPR050311">
    <property type="entry name" value="ORC1/CDC6"/>
</dbReference>
<dbReference type="FunFam" id="3.10.450.220:FF:000001">
    <property type="entry name" value="60S ribosome subunit biogenesis protein NIP7 homolog"/>
    <property type="match status" value="1"/>
</dbReference>
<comment type="function">
    <text evidence="1">Required for proper 34S pre-rRNA processing and 60S ribosome subunit assembly.</text>
</comment>
<dbReference type="SMART" id="SM00359">
    <property type="entry name" value="PUA"/>
    <property type="match status" value="1"/>
</dbReference>
<dbReference type="InterPro" id="IPR005155">
    <property type="entry name" value="UPF0113_PUA"/>
</dbReference>
<accession>A0A2A6BV92</accession>
<feature type="region of interest" description="Disordered" evidence="10">
    <location>
        <begin position="13"/>
        <end position="41"/>
    </location>
</feature>
<evidence type="ECO:0000256" key="1">
    <source>
        <dbReference type="ARBA" id="ARBA00004087"/>
    </source>
</evidence>
<dbReference type="SUPFAM" id="SSF52540">
    <property type="entry name" value="P-loop containing nucleoside triphosphate hydrolases"/>
    <property type="match status" value="1"/>
</dbReference>
<reference evidence="11" key="2">
    <citation type="submission" date="2022-06" db="UniProtKB">
        <authorList>
            <consortium name="EnsemblMetazoa"/>
        </authorList>
    </citation>
    <scope>IDENTIFICATION</scope>
    <source>
        <strain evidence="11">PS312</strain>
    </source>
</reference>
<dbReference type="Gene3D" id="3.10.450.220">
    <property type="match status" value="1"/>
</dbReference>
<sequence length="698" mass="78040">MAYWIWWRLEEKREQKKSPIKKSGGSPIKKQQSPTKKTPVKKIVLTASPGRTTYTSKLRTPTRNYKKMEVDVDEIRTRMDKCVLQMSPPLSQDSAISMSGSQSKSTSSLDSRRDDMTPSPSECNKPSTSSVVPIVPLKGREEQFNQIVSLVDGSIAEKKPLFIYISGSPGTGKTATTALVLKLFTMAPRKIKTCIVNCTSLTKGDALCAAIMNKIEKPCPVTTALYKFTAFVSALTKTFILVLDEADFVEEKALTTIFSMPASVSSHLIVIGIANKIDLTERTLRKIKLKIEPVRMVFPRYSKDELAYIIKSKMEEEMKEGERLDATGVDLCARKVSAVNGDVREGMSVMRQSCARSRIETSMKLKEEEENMQVDKEPNENVPSTPVAPPTRVEIRHIADVSKTKYCPLASACLPLQPRVLLALCLKLSAGKKKSLSRITLFNEYRKASSHKEAAWPMVESSDLNEAFEMLVSQGYISMQKDQMIRMQVDSNVARSVIIEKNGQSKNDDVIKAIDYIMMRPLTEEEQQSVFSKLAKYIGDNVTHLIERADGDYVFRLHKERVYYCSENLLKMAASISRDALLSFGTCLGKFTKSRKFLLHITALDYIAPYAKCRIWLKPNAEQQFLYGNNVLKSGVLRMSEGADKSEGVVVYSSSDTPLGFGVTAKGTSDTKRSDPTALVLLHQADLGEYLRNEEHLT</sequence>
<dbReference type="SMART" id="SM00382">
    <property type="entry name" value="AAA"/>
    <property type="match status" value="1"/>
</dbReference>
<dbReference type="GO" id="GO:0030687">
    <property type="term" value="C:preribosome, large subunit precursor"/>
    <property type="evidence" value="ECO:0000318"/>
    <property type="project" value="GO_Central"/>
</dbReference>
<dbReference type="InterPro" id="IPR003593">
    <property type="entry name" value="AAA+_ATPase"/>
</dbReference>
<feature type="compositionally biased region" description="Basic and acidic residues" evidence="10">
    <location>
        <begin position="370"/>
        <end position="379"/>
    </location>
</feature>
<dbReference type="InterPro" id="IPR002478">
    <property type="entry name" value="PUA"/>
</dbReference>
<comment type="subcellular location">
    <subcellularLocation>
        <location evidence="2">Nucleus</location>
        <location evidence="2">Nucleolus</location>
    </subcellularLocation>
</comment>
<evidence type="ECO:0000256" key="7">
    <source>
        <dbReference type="ARBA" id="ARBA00022705"/>
    </source>
</evidence>
<evidence type="ECO:0000256" key="4">
    <source>
        <dbReference type="ARBA" id="ARBA00009895"/>
    </source>
</evidence>
<dbReference type="InterPro" id="IPR049945">
    <property type="entry name" value="AAA_22"/>
</dbReference>
<dbReference type="PANTHER" id="PTHR10763:SF26">
    <property type="entry name" value="CELL DIVISION CONTROL PROTEIN 6 HOMOLOG"/>
    <property type="match status" value="1"/>
</dbReference>
<dbReference type="Pfam" id="PF03657">
    <property type="entry name" value="UPF0113"/>
    <property type="match status" value="1"/>
</dbReference>
<dbReference type="Pfam" id="PF17833">
    <property type="entry name" value="pre-PUA_NIP7"/>
    <property type="match status" value="1"/>
</dbReference>
<evidence type="ECO:0000313" key="11">
    <source>
        <dbReference type="EnsemblMetazoa" id="PPA09726.1"/>
    </source>
</evidence>
<dbReference type="InterPro" id="IPR015947">
    <property type="entry name" value="PUA-like_sf"/>
</dbReference>
<dbReference type="GO" id="GO:0042273">
    <property type="term" value="P:ribosomal large subunit biogenesis"/>
    <property type="evidence" value="ECO:0000318"/>
    <property type="project" value="GO_Central"/>
</dbReference>
<feature type="compositionally biased region" description="Polar residues" evidence="10">
    <location>
        <begin position="118"/>
        <end position="131"/>
    </location>
</feature>
<dbReference type="GO" id="GO:0003723">
    <property type="term" value="F:RNA binding"/>
    <property type="evidence" value="ECO:0007669"/>
    <property type="project" value="UniProtKB-KW"/>
</dbReference>
<dbReference type="EnsemblMetazoa" id="PPA09726.1">
    <property type="protein sequence ID" value="PPA09726.1"/>
    <property type="gene ID" value="WBGene00099280"/>
</dbReference>
<evidence type="ECO:0000313" key="12">
    <source>
        <dbReference type="Proteomes" id="UP000005239"/>
    </source>
</evidence>
<feature type="region of interest" description="Disordered" evidence="10">
    <location>
        <begin position="370"/>
        <end position="389"/>
    </location>
</feature>
<keyword evidence="6" id="KW-0690">Ribosome biogenesis</keyword>
<evidence type="ECO:0000256" key="10">
    <source>
        <dbReference type="SAM" id="MobiDB-lite"/>
    </source>
</evidence>
<dbReference type="GO" id="GO:0016887">
    <property type="term" value="F:ATP hydrolysis activity"/>
    <property type="evidence" value="ECO:0007669"/>
    <property type="project" value="InterPro"/>
</dbReference>
<dbReference type="InterPro" id="IPR036974">
    <property type="entry name" value="PUA_sf"/>
</dbReference>
<dbReference type="AlphaFoldDB" id="A0A2A6BV92"/>
<dbReference type="PROSITE" id="PS50890">
    <property type="entry name" value="PUA"/>
    <property type="match status" value="1"/>
</dbReference>
<reference evidence="12" key="1">
    <citation type="journal article" date="2008" name="Nat. Genet.">
        <title>The Pristionchus pacificus genome provides a unique perspective on nematode lifestyle and parasitism.</title>
        <authorList>
            <person name="Dieterich C."/>
            <person name="Clifton S.W."/>
            <person name="Schuster L.N."/>
            <person name="Chinwalla A."/>
            <person name="Delehaunty K."/>
            <person name="Dinkelacker I."/>
            <person name="Fulton L."/>
            <person name="Fulton R."/>
            <person name="Godfrey J."/>
            <person name="Minx P."/>
            <person name="Mitreva M."/>
            <person name="Roeseler W."/>
            <person name="Tian H."/>
            <person name="Witte H."/>
            <person name="Yang S.P."/>
            <person name="Wilson R.K."/>
            <person name="Sommer R.J."/>
        </authorList>
    </citation>
    <scope>NUCLEOTIDE SEQUENCE [LARGE SCALE GENOMIC DNA]</scope>
    <source>
        <strain evidence="12">PS312</strain>
    </source>
</reference>
<feature type="compositionally biased region" description="Low complexity" evidence="10">
    <location>
        <begin position="21"/>
        <end position="33"/>
    </location>
</feature>
<keyword evidence="7" id="KW-0235">DNA replication</keyword>
<keyword evidence="12" id="KW-1185">Reference proteome</keyword>
<keyword evidence="9" id="KW-0539">Nucleus</keyword>
<dbReference type="GO" id="GO:0006260">
    <property type="term" value="P:DNA replication"/>
    <property type="evidence" value="ECO:0007669"/>
    <property type="project" value="UniProtKB-KW"/>
</dbReference>
<protein>
    <recommendedName>
        <fullName evidence="5">60S ribosome subunit biogenesis protein NIP7 homolog</fullName>
    </recommendedName>
</protein>
<name>A0A2A6BV92_PRIPA</name>
<evidence type="ECO:0000256" key="3">
    <source>
        <dbReference type="ARBA" id="ARBA00006184"/>
    </source>
</evidence>
<dbReference type="Gene3D" id="3.40.50.300">
    <property type="entry name" value="P-loop containing nucleotide triphosphate hydrolases"/>
    <property type="match status" value="1"/>
</dbReference>
<dbReference type="CDD" id="cd21151">
    <property type="entry name" value="PUA_Nip7-like"/>
    <property type="match status" value="1"/>
</dbReference>
<organism evidence="11 12">
    <name type="scientific">Pristionchus pacificus</name>
    <name type="common">Parasitic nematode worm</name>
    <dbReference type="NCBI Taxonomy" id="54126"/>
    <lineage>
        <taxon>Eukaryota</taxon>
        <taxon>Metazoa</taxon>
        <taxon>Ecdysozoa</taxon>
        <taxon>Nematoda</taxon>
        <taxon>Chromadorea</taxon>
        <taxon>Rhabditida</taxon>
        <taxon>Rhabditina</taxon>
        <taxon>Diplogasteromorpha</taxon>
        <taxon>Diplogasteroidea</taxon>
        <taxon>Neodiplogasteridae</taxon>
        <taxon>Pristionchus</taxon>
    </lineage>
</organism>
<dbReference type="FunFam" id="2.30.130.10:FF:000002">
    <property type="entry name" value="60S ribosome subunit biogenesis protein NIP7 homolog"/>
    <property type="match status" value="1"/>
</dbReference>
<proteinExistence type="inferred from homology"/>
<evidence type="ECO:0000256" key="9">
    <source>
        <dbReference type="ARBA" id="ARBA00023242"/>
    </source>
</evidence>
<gene>
    <name evidence="11" type="primary">WBGene00099280</name>
</gene>
<comment type="similarity">
    <text evidence="3">Belongs to the CDC6/cdc18 family.</text>
</comment>
<dbReference type="SUPFAM" id="SSF88697">
    <property type="entry name" value="PUA domain-like"/>
    <property type="match status" value="1"/>
</dbReference>
<evidence type="ECO:0000256" key="6">
    <source>
        <dbReference type="ARBA" id="ARBA00022517"/>
    </source>
</evidence>
<dbReference type="GO" id="GO:0005730">
    <property type="term" value="C:nucleolus"/>
    <property type="evidence" value="ECO:0000318"/>
    <property type="project" value="GO_Central"/>
</dbReference>